<name>A0A1M6Q8Y8_9BACT</name>
<sequence>MGKIAILLAVAAVIGGSILLLQSSSMRLESDERQAERQEEALAREIARSAYNRIISRARRLESANPDWSLEQLVSAVNGSAGKLTGQLQGGSYEAWVYPLGASSYGAVAIGRYGEAEHRIGSHRVMRGVLEVDQPSQVKVTFLESMAGYCSAIYLQRFVPRNNNGMGNNLGGCDPSNPALGGSCSNQRDVELRGNGNGRYIALEPELVFAPGNNRDGAEALYSTVLNPGERVNFILAVDADFNCERRGDTSIDINDPFYEYTRPALLESVGDFSQMQEGMYAMIQAHPTRPNVWRIAFEDLIFPRAKLEDVKRWGYGDRRWRRRRGPQWGERNGKRSYGGWGWRETDSRGYYKLLDFGHMPDFSDQVIEIEFIPVPAS</sequence>
<dbReference type="RefSeq" id="WP_072714369.1">
    <property type="nucleotide sequence ID" value="NZ_FRAU01000001.1"/>
</dbReference>
<evidence type="ECO:0000313" key="3">
    <source>
        <dbReference type="Proteomes" id="UP000185812"/>
    </source>
</evidence>
<dbReference type="STRING" id="633813.SAMN04488087_0513"/>
<evidence type="ECO:0000313" key="2">
    <source>
        <dbReference type="EMBL" id="SHK16661.1"/>
    </source>
</evidence>
<dbReference type="OrthoDB" id="1495645at2"/>
<protein>
    <submittedName>
        <fullName evidence="2">Uncharacterized protein</fullName>
    </submittedName>
</protein>
<dbReference type="EMBL" id="FRAU01000001">
    <property type="protein sequence ID" value="SHK16661.1"/>
    <property type="molecule type" value="Genomic_DNA"/>
</dbReference>
<dbReference type="Proteomes" id="UP000185812">
    <property type="component" value="Unassembled WGS sequence"/>
</dbReference>
<keyword evidence="3" id="KW-1185">Reference proteome</keyword>
<feature type="coiled-coil region" evidence="1">
    <location>
        <begin position="21"/>
        <end position="48"/>
    </location>
</feature>
<organism evidence="2 3">
    <name type="scientific">Rhodothermus profundi</name>
    <dbReference type="NCBI Taxonomy" id="633813"/>
    <lineage>
        <taxon>Bacteria</taxon>
        <taxon>Pseudomonadati</taxon>
        <taxon>Rhodothermota</taxon>
        <taxon>Rhodothermia</taxon>
        <taxon>Rhodothermales</taxon>
        <taxon>Rhodothermaceae</taxon>
        <taxon>Rhodothermus</taxon>
    </lineage>
</organism>
<reference evidence="3" key="1">
    <citation type="submission" date="2016-11" db="EMBL/GenBank/DDBJ databases">
        <authorList>
            <person name="Varghese N."/>
            <person name="Submissions S."/>
        </authorList>
    </citation>
    <scope>NUCLEOTIDE SEQUENCE [LARGE SCALE GENOMIC DNA]</scope>
    <source>
        <strain evidence="3">DSM 22212</strain>
    </source>
</reference>
<accession>A0A1M6Q8Y8</accession>
<proteinExistence type="predicted"/>
<evidence type="ECO:0000256" key="1">
    <source>
        <dbReference type="SAM" id="Coils"/>
    </source>
</evidence>
<dbReference type="AlphaFoldDB" id="A0A1M6Q8Y8"/>
<gene>
    <name evidence="2" type="ORF">SAMN04488087_0513</name>
</gene>
<keyword evidence="1" id="KW-0175">Coiled coil</keyword>